<feature type="transmembrane region" description="Helical" evidence="1">
    <location>
        <begin position="189"/>
        <end position="210"/>
    </location>
</feature>
<evidence type="ECO:0000313" key="2">
    <source>
        <dbReference type="EMBL" id="RNM00967.1"/>
    </source>
</evidence>
<dbReference type="Proteomes" id="UP000280698">
    <property type="component" value="Unassembled WGS sequence"/>
</dbReference>
<feature type="transmembrane region" description="Helical" evidence="1">
    <location>
        <begin position="107"/>
        <end position="126"/>
    </location>
</feature>
<accession>A0ABX9WPG0</accession>
<keyword evidence="1" id="KW-1133">Transmembrane helix</keyword>
<feature type="transmembrane region" description="Helical" evidence="1">
    <location>
        <begin position="132"/>
        <end position="153"/>
    </location>
</feature>
<keyword evidence="3" id="KW-1185">Reference proteome</keyword>
<evidence type="ECO:0000256" key="1">
    <source>
        <dbReference type="SAM" id="Phobius"/>
    </source>
</evidence>
<keyword evidence="1" id="KW-0472">Membrane</keyword>
<gene>
    <name evidence="2" type="ORF">EFE23_03515</name>
</gene>
<dbReference type="Gene3D" id="3.40.50.1820">
    <property type="entry name" value="alpha/beta hydrolase"/>
    <property type="match status" value="1"/>
</dbReference>
<organism evidence="2 3">
    <name type="scientific">Micromonospora solifontis</name>
    <dbReference type="NCBI Taxonomy" id="2487138"/>
    <lineage>
        <taxon>Bacteria</taxon>
        <taxon>Bacillati</taxon>
        <taxon>Actinomycetota</taxon>
        <taxon>Actinomycetes</taxon>
        <taxon>Micromonosporales</taxon>
        <taxon>Micromonosporaceae</taxon>
        <taxon>Micromonospora</taxon>
    </lineage>
</organism>
<dbReference type="RefSeq" id="WP_123239424.1">
    <property type="nucleotide sequence ID" value="NZ_JAAHBY010000006.1"/>
</dbReference>
<dbReference type="InterPro" id="IPR029058">
    <property type="entry name" value="AB_hydrolase_fold"/>
</dbReference>
<feature type="transmembrane region" description="Helical" evidence="1">
    <location>
        <begin position="165"/>
        <end position="183"/>
    </location>
</feature>
<feature type="transmembrane region" description="Helical" evidence="1">
    <location>
        <begin position="61"/>
        <end position="86"/>
    </location>
</feature>
<proteinExistence type="predicted"/>
<comment type="caution">
    <text evidence="2">The sequence shown here is derived from an EMBL/GenBank/DDBJ whole genome shotgun (WGS) entry which is preliminary data.</text>
</comment>
<name>A0ABX9WPG0_9ACTN</name>
<keyword evidence="1" id="KW-0812">Transmembrane</keyword>
<reference evidence="2 3" key="1">
    <citation type="submission" date="2018-11" db="EMBL/GenBank/DDBJ databases">
        <title>Micromonospora sp. PPF5-17, a new actinomycetes isolated from a hot spring soil.</title>
        <authorList>
            <person name="Thawai C."/>
        </authorList>
    </citation>
    <scope>NUCLEOTIDE SEQUENCE [LARGE SCALE GENOMIC DNA]</scope>
    <source>
        <strain evidence="2 3">PPF5-17</strain>
    </source>
</reference>
<dbReference type="EMBL" id="RJLN01000006">
    <property type="protein sequence ID" value="RNM00967.1"/>
    <property type="molecule type" value="Genomic_DNA"/>
</dbReference>
<feature type="transmembrane region" description="Helical" evidence="1">
    <location>
        <begin position="231"/>
        <end position="252"/>
    </location>
</feature>
<protein>
    <submittedName>
        <fullName evidence="2">Uncharacterized protein</fullName>
    </submittedName>
</protein>
<evidence type="ECO:0000313" key="3">
    <source>
        <dbReference type="Proteomes" id="UP000280698"/>
    </source>
</evidence>
<sequence length="547" mass="59426">MWISRRRWRLLVVAAVPVMAEVGLLYLVGFRPTPALAVQVTSLWPIGTYHDLRWVLVYHRSWPGFALELGAALVARGLLSAALTALAWPEGNSRPTLPRLVGRHLRFAAVVAAALLPWTAMSVLAAEVSLSWLVFLAVLPVLLLVPLFSTGGMVGRWWRAPRAEVVGLGLLGVLLATAWGMLLSAAPSWAVLPVAGLAGASNGLLWQRMVTAALRSDTRRADASRWEKIPVAPAAAVLLLALIPFAGGRFAAAERRAGEAPPATLDLPILDSTHRPVIFVAGYNSYYQGASTVASNGLVHYSYRGIDQSGRPRPYVPYDTRQSLVTSAQLLAVQLHDLRIRTGHTIALLAESEGSLIVRYYLEHLRQPWVDAVALTSPIVRSGRVYYPPPGQRTGWGVATGWQLRLLFRLAGRETALGTPDEPFLRSLLDNAPLYRSRTLCPVDGVRMVAFLPTADAFAVAPGTERRIAVVDVLGFHGLLVDRPEVQRLLADFLTGAAPLPVSRADYSILNRIGAEWLPPSLLLRLNPVWNDGNPPDAALSERACVP</sequence>